<dbReference type="STRING" id="1499967.U27_03116"/>
<sequence length="87" mass="10000">MPGLTIVGTLPDIQADDILEMVDEIARYDMVTFVRSEPGKLLMRVVKPEEYAGFKGCLYQIDHGELEGTVQLRQVRMQFWPWKDVAN</sequence>
<organism evidence="1">
    <name type="scientific">Vecturithrix granuli</name>
    <dbReference type="NCBI Taxonomy" id="1499967"/>
    <lineage>
        <taxon>Bacteria</taxon>
        <taxon>Candidatus Moduliflexota</taxon>
        <taxon>Candidatus Vecturitrichia</taxon>
        <taxon>Candidatus Vecturitrichales</taxon>
        <taxon>Candidatus Vecturitrichaceae</taxon>
        <taxon>Candidatus Vecturithrix</taxon>
    </lineage>
</organism>
<dbReference type="AlphaFoldDB" id="A0A081BUZ9"/>
<dbReference type="Proteomes" id="UP000030661">
    <property type="component" value="Unassembled WGS sequence"/>
</dbReference>
<dbReference type="HOGENOM" id="CLU_2477013_0_0_0"/>
<proteinExistence type="predicted"/>
<protein>
    <submittedName>
        <fullName evidence="1">Uncharacterized protein</fullName>
    </submittedName>
</protein>
<reference evidence="1" key="1">
    <citation type="journal article" date="2015" name="PeerJ">
        <title>First genomic representation of candidate bacterial phylum KSB3 points to enhanced environmental sensing as a trigger of wastewater bulking.</title>
        <authorList>
            <person name="Sekiguchi Y."/>
            <person name="Ohashi A."/>
            <person name="Parks D.H."/>
            <person name="Yamauchi T."/>
            <person name="Tyson G.W."/>
            <person name="Hugenholtz P."/>
        </authorList>
    </citation>
    <scope>NUCLEOTIDE SEQUENCE [LARGE SCALE GENOMIC DNA]</scope>
</reference>
<evidence type="ECO:0000313" key="1">
    <source>
        <dbReference type="EMBL" id="GAK56154.1"/>
    </source>
</evidence>
<gene>
    <name evidence="1" type="ORF">U27_03116</name>
</gene>
<name>A0A081BUZ9_VECG1</name>
<dbReference type="EMBL" id="DF820464">
    <property type="protein sequence ID" value="GAK56154.1"/>
    <property type="molecule type" value="Genomic_DNA"/>
</dbReference>
<keyword evidence="2" id="KW-1185">Reference proteome</keyword>
<evidence type="ECO:0000313" key="2">
    <source>
        <dbReference type="Proteomes" id="UP000030661"/>
    </source>
</evidence>
<accession>A0A081BUZ9</accession>